<reference evidence="1" key="1">
    <citation type="submission" date="2023-04" db="EMBL/GenBank/DDBJ databases">
        <title>A chromosome-level genome assembly of the parasitoid wasp Eretmocerus hayati.</title>
        <authorList>
            <person name="Zhong Y."/>
            <person name="Liu S."/>
            <person name="Liu Y."/>
        </authorList>
    </citation>
    <scope>NUCLEOTIDE SEQUENCE</scope>
    <source>
        <strain evidence="1">ZJU_SS_LIU_2023</strain>
    </source>
</reference>
<evidence type="ECO:0000313" key="2">
    <source>
        <dbReference type="Proteomes" id="UP001239111"/>
    </source>
</evidence>
<evidence type="ECO:0000313" key="1">
    <source>
        <dbReference type="EMBL" id="KAJ8666304.1"/>
    </source>
</evidence>
<keyword evidence="2" id="KW-1185">Reference proteome</keyword>
<accession>A0ACC2N7J8</accession>
<sequence>MERRKPYDELCKRQKANRLKSVTRQANRNFDRAVSNFSSSSLSNHNNENHQHPQLRATERNYAQINNRVCSNNTVAHGQGDIEFQNEPQGGLHDHTGGAGIQPEVHHPNEGQLDDVQDRPPDNFDDVDEAQAARENFFDVDYEVVAVPPALPLRSDLAQWACHHRINQTAIRDLLRRLHRHANNNDALASLPLDPRTLMKTPKSVEIVPLGIGEFTYYGLEKAIMDQLKIIGFLDFLVIYFDLFADGIPIFRSRNLSLIALLGKIVHPLYNKPFLIAAYYGKEKAPDVHEFMAPFVAEYDRLRTVGFCFNGVRILVKIRCVTADTPDRNWLLEHPSHCANEGCLKCIVYGFKYQGAMTFPNLDAPLKTDQNFRSSLPYPFNTKQSPLELIGVLLNSEVPLEIMHQGHLGMTKRMINHWSIMFGGGVGALEIVNLFSESYKALSKCVPLEFARKPRGLDELSYWKATEFRLFLLYLGVVAIRKWLSHDDIVHFNALNCAMRILSDPDYHLTLNAQADMLLKYFVKNVEVLYGREHMVFCMHSAIHLAADVRNLGPLDNYSSYLYESFLGYLKSLIKSSSSPLSQVVKRLTEKILVDHETTAKEFEISLTDLKSRSDQTKLPPGFTRAHASLNFPNFKLKDTYPNNFCYLADGTIVSINHICYQNNGPVILGHAFTNLANLPDYPCDSSALGMFQVKDLSDELQVWSIDLIKKKGFQIPVEDSHYMFPIMHSSIN</sequence>
<proteinExistence type="predicted"/>
<comment type="caution">
    <text evidence="1">The sequence shown here is derived from an EMBL/GenBank/DDBJ whole genome shotgun (WGS) entry which is preliminary data.</text>
</comment>
<organism evidence="1 2">
    <name type="scientific">Eretmocerus hayati</name>
    <dbReference type="NCBI Taxonomy" id="131215"/>
    <lineage>
        <taxon>Eukaryota</taxon>
        <taxon>Metazoa</taxon>
        <taxon>Ecdysozoa</taxon>
        <taxon>Arthropoda</taxon>
        <taxon>Hexapoda</taxon>
        <taxon>Insecta</taxon>
        <taxon>Pterygota</taxon>
        <taxon>Neoptera</taxon>
        <taxon>Endopterygota</taxon>
        <taxon>Hymenoptera</taxon>
        <taxon>Apocrita</taxon>
        <taxon>Proctotrupomorpha</taxon>
        <taxon>Chalcidoidea</taxon>
        <taxon>Aphelinidae</taxon>
        <taxon>Aphelininae</taxon>
        <taxon>Eretmocerus</taxon>
    </lineage>
</organism>
<protein>
    <submittedName>
        <fullName evidence="1">Uncharacterized protein</fullName>
    </submittedName>
</protein>
<dbReference type="Proteomes" id="UP001239111">
    <property type="component" value="Chromosome 4"/>
</dbReference>
<dbReference type="EMBL" id="CM056744">
    <property type="protein sequence ID" value="KAJ8666304.1"/>
    <property type="molecule type" value="Genomic_DNA"/>
</dbReference>
<name>A0ACC2N7J8_9HYME</name>
<gene>
    <name evidence="1" type="ORF">QAD02_007966</name>
</gene>